<gene>
    <name evidence="5" type="primary">traM</name>
    <name evidence="5" type="ORF">H7U35_07770</name>
</gene>
<organism evidence="5 6">
    <name type="scientific">Mediterranea massiliensis</name>
    <dbReference type="NCBI Taxonomy" id="1841865"/>
    <lineage>
        <taxon>Bacteria</taxon>
        <taxon>Pseudomonadati</taxon>
        <taxon>Bacteroidota</taxon>
        <taxon>Bacteroidia</taxon>
        <taxon>Bacteroidales</taxon>
        <taxon>Bacteroidaceae</taxon>
        <taxon>Mediterranea</taxon>
    </lineage>
</organism>
<keyword evidence="3" id="KW-0472">Membrane</keyword>
<feature type="coiled-coil region" evidence="1">
    <location>
        <begin position="169"/>
        <end position="203"/>
    </location>
</feature>
<comment type="caution">
    <text evidence="5">The sequence shown here is derived from an EMBL/GenBank/DDBJ whole genome shotgun (WGS) entry which is preliminary data.</text>
</comment>
<feature type="transmembrane region" description="Helical" evidence="3">
    <location>
        <begin position="41"/>
        <end position="59"/>
    </location>
</feature>
<evidence type="ECO:0000256" key="3">
    <source>
        <dbReference type="SAM" id="Phobius"/>
    </source>
</evidence>
<dbReference type="EMBL" id="JACLYZ010000014">
    <property type="protein sequence ID" value="MBM6735117.1"/>
    <property type="molecule type" value="Genomic_DNA"/>
</dbReference>
<evidence type="ECO:0000313" key="5">
    <source>
        <dbReference type="EMBL" id="MBM6735117.1"/>
    </source>
</evidence>
<evidence type="ECO:0000259" key="4">
    <source>
        <dbReference type="Pfam" id="PF12508"/>
    </source>
</evidence>
<name>A0ABS2E0J6_9BACT</name>
<keyword evidence="6" id="KW-1185">Reference proteome</keyword>
<keyword evidence="3" id="KW-1133">Transmembrane helix</keyword>
<dbReference type="NCBIfam" id="TIGR03779">
    <property type="entry name" value="Bac_Flav_CT_M"/>
    <property type="match status" value="1"/>
</dbReference>
<feature type="compositionally biased region" description="Basic and acidic residues" evidence="2">
    <location>
        <begin position="79"/>
        <end position="105"/>
    </location>
</feature>
<feature type="region of interest" description="Disordered" evidence="2">
    <location>
        <begin position="1"/>
        <end position="33"/>
    </location>
</feature>
<evidence type="ECO:0000256" key="1">
    <source>
        <dbReference type="SAM" id="Coils"/>
    </source>
</evidence>
<accession>A0ABS2E0J6</accession>
<dbReference type="Proteomes" id="UP000766986">
    <property type="component" value="Unassembled WGS sequence"/>
</dbReference>
<evidence type="ECO:0000313" key="6">
    <source>
        <dbReference type="Proteomes" id="UP000766986"/>
    </source>
</evidence>
<dbReference type="InterPro" id="IPR022187">
    <property type="entry name" value="Conjug_transposon_TraM"/>
</dbReference>
<feature type="region of interest" description="Disordered" evidence="2">
    <location>
        <begin position="78"/>
        <end position="105"/>
    </location>
</feature>
<dbReference type="InterPro" id="IPR055407">
    <property type="entry name" value="TraM_C"/>
</dbReference>
<feature type="compositionally biased region" description="Basic and acidic residues" evidence="2">
    <location>
        <begin position="1"/>
        <end position="27"/>
    </location>
</feature>
<reference evidence="5 6" key="1">
    <citation type="journal article" date="2021" name="Sci. Rep.">
        <title>The distribution of antibiotic resistance genes in chicken gut microbiota commensals.</title>
        <authorList>
            <person name="Juricova H."/>
            <person name="Matiasovicova J."/>
            <person name="Kubasova T."/>
            <person name="Cejkova D."/>
            <person name="Rychlik I."/>
        </authorList>
    </citation>
    <scope>NUCLEOTIDE SEQUENCE [LARGE SCALE GENOMIC DNA]</scope>
    <source>
        <strain evidence="5 6">An772</strain>
    </source>
</reference>
<evidence type="ECO:0000256" key="2">
    <source>
        <dbReference type="SAM" id="MobiDB-lite"/>
    </source>
</evidence>
<keyword evidence="1" id="KW-0175">Coiled coil</keyword>
<proteinExistence type="predicted"/>
<sequence>MTGNMKENKTEKQPETAKKNERGRKESQPLTPEEIRKRRKMLVYPLLFLVFGVAMWLIFAPSDEGESLPDGFNVEVPMPEEKNLPSDKRAAYEQQDFERKQREKMSTLQDLAVAEDDTDREAVEDVFQTEETASSGGSSIRTSADAYRDINRQIGSFYEQPEPEDDQKTLELEWRIQELERRAEEERKAKETADEQLRLMEKSYEMASRYLPQEGGGAKSVPVTETKGRTVSPVTQVAEQVVSMLAQPMSDAEFMERYSRPHNMGFHTVTDQAHTAGRNSIRACIRRTVTVSDGKEAEIRLLEPIDVGGMYIPANTVLTATARINGERMELTISTIAYKGRVVPVELEVYDMGGMKGISVPGSQELTALKEMAANMGSTMGSSINISTDAGAQLASDLGRGAIQGLSQYLATKFRTVKVTLKANHAVLLVAKK</sequence>
<dbReference type="Pfam" id="PF12508">
    <property type="entry name" value="Transposon_TraM"/>
    <property type="match status" value="1"/>
</dbReference>
<dbReference type="RefSeq" id="WP_162612727.1">
    <property type="nucleotide sequence ID" value="NZ_JACLYZ010000014.1"/>
</dbReference>
<keyword evidence="3" id="KW-0812">Transmembrane</keyword>
<feature type="domain" description="Conjugative transposon TraM C-terminal" evidence="4">
    <location>
        <begin position="281"/>
        <end position="430"/>
    </location>
</feature>
<protein>
    <submittedName>
        <fullName evidence="5">Conjugative transposon protein TraM</fullName>
    </submittedName>
</protein>